<organism evidence="1 2">
    <name type="scientific">Racocetra persica</name>
    <dbReference type="NCBI Taxonomy" id="160502"/>
    <lineage>
        <taxon>Eukaryota</taxon>
        <taxon>Fungi</taxon>
        <taxon>Fungi incertae sedis</taxon>
        <taxon>Mucoromycota</taxon>
        <taxon>Glomeromycotina</taxon>
        <taxon>Glomeromycetes</taxon>
        <taxon>Diversisporales</taxon>
        <taxon>Gigasporaceae</taxon>
        <taxon>Racocetra</taxon>
    </lineage>
</organism>
<accession>A0ACA9SFZ5</accession>
<gene>
    <name evidence="1" type="ORF">RPERSI_LOCUS30741</name>
</gene>
<proteinExistence type="predicted"/>
<reference evidence="1" key="1">
    <citation type="submission" date="2021-06" db="EMBL/GenBank/DDBJ databases">
        <authorList>
            <person name="Kallberg Y."/>
            <person name="Tangrot J."/>
            <person name="Rosling A."/>
        </authorList>
    </citation>
    <scope>NUCLEOTIDE SEQUENCE</scope>
    <source>
        <strain evidence="1">MA461A</strain>
    </source>
</reference>
<sequence>SYTICEDSLSGKYRQFIARSRIYTNGKEDYFHVSGFFILKNETHVLSIDEHENCLKYDKDVIFLDDEFFCNEIVHVFDLETTVFIQGNDPVPLGVICLLDTGTDTPLRYESEENIKGRIWKIVNDITKFQKVDPETIKTMVNFSKKKYEEMVRGEHEAIPFAKIQNNIKPHVIIGYNSNGFDMLFIMRRLEWLGSTMMEKFYRIAT</sequence>
<dbReference type="Proteomes" id="UP000789920">
    <property type="component" value="Unassembled WGS sequence"/>
</dbReference>
<feature type="non-terminal residue" evidence="1">
    <location>
        <position position="1"/>
    </location>
</feature>
<name>A0ACA9SFZ5_9GLOM</name>
<evidence type="ECO:0000313" key="2">
    <source>
        <dbReference type="Proteomes" id="UP000789920"/>
    </source>
</evidence>
<comment type="caution">
    <text evidence="1">The sequence shown here is derived from an EMBL/GenBank/DDBJ whole genome shotgun (WGS) entry which is preliminary data.</text>
</comment>
<protein>
    <submittedName>
        <fullName evidence="1">13392_t:CDS:1</fullName>
    </submittedName>
</protein>
<feature type="non-terminal residue" evidence="1">
    <location>
        <position position="206"/>
    </location>
</feature>
<evidence type="ECO:0000313" key="1">
    <source>
        <dbReference type="EMBL" id="CAG8838617.1"/>
    </source>
</evidence>
<dbReference type="EMBL" id="CAJVQC010121105">
    <property type="protein sequence ID" value="CAG8838617.1"/>
    <property type="molecule type" value="Genomic_DNA"/>
</dbReference>
<keyword evidence="2" id="KW-1185">Reference proteome</keyword>